<evidence type="ECO:0000313" key="5">
    <source>
        <dbReference type="Proteomes" id="UP000288168"/>
    </source>
</evidence>
<reference evidence="4 5" key="1">
    <citation type="submission" date="2017-06" db="EMBL/GenBank/DDBJ databases">
        <title>Comparative genomic analysis of Ambrosia Fusariam Clade fungi.</title>
        <authorList>
            <person name="Stajich J.E."/>
            <person name="Carrillo J."/>
            <person name="Kijimoto T."/>
            <person name="Eskalen A."/>
            <person name="O'Donnell K."/>
            <person name="Kasson M."/>
        </authorList>
    </citation>
    <scope>NUCLEOTIDE SEQUENCE [LARGE SCALE GENOMIC DNA]</scope>
    <source>
        <strain evidence="4 5">NRRL62584</strain>
    </source>
</reference>
<accession>A0A428PDK8</accession>
<keyword evidence="2" id="KW-0812">Transmembrane</keyword>
<keyword evidence="2" id="KW-1133">Transmembrane helix</keyword>
<protein>
    <submittedName>
        <fullName evidence="4">Uncharacterized protein</fullName>
    </submittedName>
</protein>
<dbReference type="Proteomes" id="UP000288168">
    <property type="component" value="Unassembled WGS sequence"/>
</dbReference>
<evidence type="ECO:0000313" key="4">
    <source>
        <dbReference type="EMBL" id="RSL51148.1"/>
    </source>
</evidence>
<feature type="signal peptide" evidence="3">
    <location>
        <begin position="1"/>
        <end position="19"/>
    </location>
</feature>
<evidence type="ECO:0000256" key="3">
    <source>
        <dbReference type="SAM" id="SignalP"/>
    </source>
</evidence>
<dbReference type="EMBL" id="NKCI01000153">
    <property type="protein sequence ID" value="RSL51148.1"/>
    <property type="molecule type" value="Genomic_DNA"/>
</dbReference>
<keyword evidence="5" id="KW-1185">Reference proteome</keyword>
<dbReference type="STRING" id="1325734.A0A428PDK8"/>
<evidence type="ECO:0000256" key="1">
    <source>
        <dbReference type="SAM" id="MobiDB-lite"/>
    </source>
</evidence>
<gene>
    <name evidence="4" type="ORF">CEP54_011587</name>
</gene>
<feature type="compositionally biased region" description="Acidic residues" evidence="1">
    <location>
        <begin position="252"/>
        <end position="261"/>
    </location>
</feature>
<dbReference type="OrthoDB" id="7464126at2759"/>
<comment type="caution">
    <text evidence="4">The sequence shown here is derived from an EMBL/GenBank/DDBJ whole genome shotgun (WGS) entry which is preliminary data.</text>
</comment>
<feature type="transmembrane region" description="Helical" evidence="2">
    <location>
        <begin position="413"/>
        <end position="431"/>
    </location>
</feature>
<feature type="region of interest" description="Disordered" evidence="1">
    <location>
        <begin position="237"/>
        <end position="261"/>
    </location>
</feature>
<feature type="chain" id="PRO_5019345786" evidence="3">
    <location>
        <begin position="20"/>
        <end position="1296"/>
    </location>
</feature>
<feature type="transmembrane region" description="Helical" evidence="2">
    <location>
        <begin position="63"/>
        <end position="84"/>
    </location>
</feature>
<feature type="transmembrane region" description="Helical" evidence="2">
    <location>
        <begin position="329"/>
        <end position="351"/>
    </location>
</feature>
<name>A0A428PDK8_9HYPO</name>
<evidence type="ECO:0000256" key="2">
    <source>
        <dbReference type="SAM" id="Phobius"/>
    </source>
</evidence>
<organism evidence="4 5">
    <name type="scientific">Fusarium duplospermum</name>
    <dbReference type="NCBI Taxonomy" id="1325734"/>
    <lineage>
        <taxon>Eukaryota</taxon>
        <taxon>Fungi</taxon>
        <taxon>Dikarya</taxon>
        <taxon>Ascomycota</taxon>
        <taxon>Pezizomycotina</taxon>
        <taxon>Sordariomycetes</taxon>
        <taxon>Hypocreomycetidae</taxon>
        <taxon>Hypocreales</taxon>
        <taxon>Nectriaceae</taxon>
        <taxon>Fusarium</taxon>
        <taxon>Fusarium solani species complex</taxon>
    </lineage>
</organism>
<sequence length="1296" mass="146282">MPSRALLAFLLFLPCSVQALFGSSNETDFWSEFGNNFATDLAPIISLFGEQVTKQFLSESTTILDTIIFAVGPLGIITAIVSCIRVSGSSFLKSVVGRAREPHAVPEVELCSSTSENVCELWSNGGICRVFGRPKILEFISRQPSEDVFYAGYDSDGDEEEPATCGIFLTREILRMEPSSSGHATESEIQEHDWRAISSAEFLFLPFSNLVHQIRTWIKTRLKSAFDTAATASPEDIELGSMSESCRRGQEATDEDSDGEDDGVTAFAPFPNLALNIGVQKGQTSILTLWIATVFGLLLQSSFFGYTIWATWYHPTFYEGGKSSNTPLFFTFTIAGTASIILGMALCATLIDRNSKEQRIVLSSVKGTERPEYRMFWLQPGGQRIGDQEFDAFACNEAKTEYIASWNNRQTPVSILLVWVGVGLSFVGWMVQFIGLRGQHATVSLYQLCCTIVMSIIRASIRSSRSTPRNELEHRSEELQGHELDWQAIQLITEWDQTDKVNARISPTYWSIQSWARENVPTHEISDTLDEMEIGNNVAVLLTWRNRARATDLVQRIESNHSYFFDLAEEGGSDSGEILERIGTSSAKSCSPNSAAKLMRIRTRLAHLTKQLPYQAWEIDTRKTALQLKNALQKSTEFLYLKKARSLVWSTECCLSGTGQSQSREMDICFCMMNTKAGWTIDVNQLEATLGLWSWSVERYAAEHMDSEEWLERRRIKGIVVRREDAEATCFILNQWGLSDDVLGRGNLVQHLRLTNLSVPNMVSFGSRSEISQVTTLHGPRYVTPLSLSTAGSLLQMMAQDLFTTFVETLGTHRLRRLENATALNLSVSDTEETTAIEGMVQSLVSEGLATRNEAIMSVLPALCSRLGSPGGIQAQCLLFTQAMSLKRREKFDESQRVAKTLAKLGSTKAEARAEAFLFGTYRSELRWMMQRRRSFNNRDCLKKRMELILDIQWFRATDHFRRLQQSYVNVIDWLLWSNRVTSAFVGGADNSILTAQETSVLKTMQPTSETPTLLDRRTLDDLNLDGTVSRRDAFELALTLDQRFNLGESTVQVRKQLLRWAIESDCTYLVEDLWNAERNDTWTESAFSGGSDELFWAANLRTDSHDMINTILTLLEVVGMDQYASLECREELDQLCWETSRKRDFIKAKYEQDSNVLAAASANHDGLDVIELLTWDLRRRDELNPNYVCEAVESALERGTLETFDCLMTKAVQWRSRNGLYLHLLPILAKWGLEQRVKAILPEYGWEIFHGLLEYLPETARIELPSEKEERAKEVFKADRDGLVAFLGAQRKGAR</sequence>
<feature type="transmembrane region" description="Helical" evidence="2">
    <location>
        <begin position="287"/>
        <end position="309"/>
    </location>
</feature>
<proteinExistence type="predicted"/>
<keyword evidence="2" id="KW-0472">Membrane</keyword>
<keyword evidence="3" id="KW-0732">Signal</keyword>